<dbReference type="InterPro" id="IPR008979">
    <property type="entry name" value="Galactose-bd-like_sf"/>
</dbReference>
<dbReference type="InterPro" id="IPR012334">
    <property type="entry name" value="Pectin_lyas_fold"/>
</dbReference>
<feature type="domain" description="F5/8 type C" evidence="2">
    <location>
        <begin position="635"/>
        <end position="776"/>
    </location>
</feature>
<feature type="signal peptide" evidence="1">
    <location>
        <begin position="1"/>
        <end position="34"/>
    </location>
</feature>
<evidence type="ECO:0000313" key="3">
    <source>
        <dbReference type="EMBL" id="GII59776.1"/>
    </source>
</evidence>
<dbReference type="PANTHER" id="PTHR36453">
    <property type="entry name" value="SECRETED PROTEIN-RELATED"/>
    <property type="match status" value="1"/>
</dbReference>
<keyword evidence="1" id="KW-0732">Signal</keyword>
<organism evidence="3 4">
    <name type="scientific">Planotetraspora thailandica</name>
    <dbReference type="NCBI Taxonomy" id="487172"/>
    <lineage>
        <taxon>Bacteria</taxon>
        <taxon>Bacillati</taxon>
        <taxon>Actinomycetota</taxon>
        <taxon>Actinomycetes</taxon>
        <taxon>Streptosporangiales</taxon>
        <taxon>Streptosporangiaceae</taxon>
        <taxon>Planotetraspora</taxon>
    </lineage>
</organism>
<dbReference type="EMBL" id="BOOR01000098">
    <property type="protein sequence ID" value="GII59776.1"/>
    <property type="molecule type" value="Genomic_DNA"/>
</dbReference>
<dbReference type="Gene3D" id="2.60.120.260">
    <property type="entry name" value="Galactose-binding domain-like"/>
    <property type="match status" value="2"/>
</dbReference>
<keyword evidence="4" id="KW-1185">Reference proteome</keyword>
<dbReference type="InterPro" id="IPR011050">
    <property type="entry name" value="Pectin_lyase_fold/virulence"/>
</dbReference>
<feature type="chain" id="PRO_5035256633" description="F5/8 type C domain-containing protein" evidence="1">
    <location>
        <begin position="35"/>
        <end position="922"/>
    </location>
</feature>
<proteinExistence type="predicted"/>
<dbReference type="SUPFAM" id="SSF51126">
    <property type="entry name" value="Pectin lyase-like"/>
    <property type="match status" value="1"/>
</dbReference>
<evidence type="ECO:0000259" key="2">
    <source>
        <dbReference type="PROSITE" id="PS50022"/>
    </source>
</evidence>
<name>A0A8J4DFY4_9ACTN</name>
<dbReference type="PROSITE" id="PS50022">
    <property type="entry name" value="FA58C_3"/>
    <property type="match status" value="2"/>
</dbReference>
<dbReference type="Pfam" id="PF00754">
    <property type="entry name" value="F5_F8_type_C"/>
    <property type="match status" value="2"/>
</dbReference>
<evidence type="ECO:0000313" key="4">
    <source>
        <dbReference type="Proteomes" id="UP000605992"/>
    </source>
</evidence>
<protein>
    <recommendedName>
        <fullName evidence="2">F5/8 type C domain-containing protein</fullName>
    </recommendedName>
</protein>
<comment type="caution">
    <text evidence="3">The sequence shown here is derived from an EMBL/GenBank/DDBJ whole genome shotgun (WGS) entry which is preliminary data.</text>
</comment>
<feature type="domain" description="F5/8 type C" evidence="2">
    <location>
        <begin position="777"/>
        <end position="921"/>
    </location>
</feature>
<dbReference type="RefSeq" id="WP_203949814.1">
    <property type="nucleotide sequence ID" value="NZ_BOOR01000098.1"/>
</dbReference>
<dbReference type="Gene3D" id="2.160.20.10">
    <property type="entry name" value="Single-stranded right-handed beta-helix, Pectin lyase-like"/>
    <property type="match status" value="2"/>
</dbReference>
<dbReference type="InterPro" id="IPR039448">
    <property type="entry name" value="Beta_helix"/>
</dbReference>
<evidence type="ECO:0000256" key="1">
    <source>
        <dbReference type="SAM" id="SignalP"/>
    </source>
</evidence>
<dbReference type="PANTHER" id="PTHR36453:SF1">
    <property type="entry name" value="RIGHT HANDED BETA HELIX DOMAIN-CONTAINING PROTEIN"/>
    <property type="match status" value="1"/>
</dbReference>
<dbReference type="Pfam" id="PF13229">
    <property type="entry name" value="Beta_helix"/>
    <property type="match status" value="1"/>
</dbReference>
<reference evidence="3" key="1">
    <citation type="submission" date="2021-01" db="EMBL/GenBank/DDBJ databases">
        <title>Whole genome shotgun sequence of Planotetraspora thailandica NBRC 104271.</title>
        <authorList>
            <person name="Komaki H."/>
            <person name="Tamura T."/>
        </authorList>
    </citation>
    <scope>NUCLEOTIDE SEQUENCE</scope>
    <source>
        <strain evidence="3">NBRC 104271</strain>
    </source>
</reference>
<accession>A0A8J4DFY4</accession>
<dbReference type="InterPro" id="IPR006626">
    <property type="entry name" value="PbH1"/>
</dbReference>
<dbReference type="SUPFAM" id="SSF49785">
    <property type="entry name" value="Galactose-binding domain-like"/>
    <property type="match status" value="2"/>
</dbReference>
<sequence>MLNSRIPPLLRMASVVVALGAAVTLSPTASSAAAATSFYVAPDGHGHACSARVPCALETAQAKVRHRTEHMTGDIVVTIEDGTYRLGKTLDFDAARGDSGVDGHSVIYQAAPGAHPVLSGGTRITGWTQGPGGAWQASVPAGFDTRQLYVDGVRANRASGPNPTGFTRTATGYTTTTGVLSTYKNITDVEFVYGVAWSQMRCQIASVQGATVTMKQPCFDNSTRKQYGANADLPNYVENAKELLNDPGEWYLDKPAHTVYYIPRAGEDMAQADIEAPRLQTIITGHGTEAEPLRGLTLRGLTVEYGTWLEPNSDDGFSEVQANMRLTGDKAWDRQGSCDRFDTANPGTCPYGNWTTTPGNVVFTWTDGLTLERDTFQHLGAAGVELGRGTHHAAVRGNVFTDISGNGLEIGNGTDADPGDVAVIPADNVISDNWVHNIATEYTGGVGIFQGYARNSTIEHNQVNDVPYSGISSNWGWGRTSTKTTGNVIADNLIFDYLQIRADGGGIYVLGQEGSSMETGLTIKGNVIRGAIGGGHAIYTDGGSQYVTVSGNAMYGNHIPSYGGCNERQGTPYGDLLFSGNYWENPTGDWPCGDPSNLTVTGNTQVNENGDGVPASVLAGAGIEPAYADISAAPAGVAAINVAAGKPAKAIFLNGGTAGLQPESKLEYATDGDPSTYVQASGQFRWQLEVDLGQVHTLGYVTVGMPQKHFATDFHVDTSQDGVTFTTAATVHDSGWGRVPVQFGTPVTARYVRVVADKPDDWGQRGDQMAIDEFGAFEAPAADFARGRGAAALFTDKTVAKMQPGSTAAYAVDGDPATFAQASDRYRWILQVDLQQVRSLETIAVVQPSRAYATAFHVDVSVDGSTYWTVAHRTDVSYGVTGVGLDSPTKARFIRIVADRPNDGGQTGGQMAVSELKAFGAG</sequence>
<dbReference type="InterPro" id="IPR000421">
    <property type="entry name" value="FA58C"/>
</dbReference>
<dbReference type="AlphaFoldDB" id="A0A8J4DFY4"/>
<dbReference type="SMART" id="SM00710">
    <property type="entry name" value="PbH1"/>
    <property type="match status" value="6"/>
</dbReference>
<dbReference type="Proteomes" id="UP000605992">
    <property type="component" value="Unassembled WGS sequence"/>
</dbReference>
<gene>
    <name evidence="3" type="ORF">Pth03_81650</name>
</gene>